<comment type="caution">
    <text evidence="2">The sequence shown here is derived from an EMBL/GenBank/DDBJ whole genome shotgun (WGS) entry which is preliminary data.</text>
</comment>
<protein>
    <submittedName>
        <fullName evidence="2">Uncharacterized protein</fullName>
    </submittedName>
</protein>
<organism evidence="2 3">
    <name type="scientific">Triplophysa tibetana</name>
    <dbReference type="NCBI Taxonomy" id="1572043"/>
    <lineage>
        <taxon>Eukaryota</taxon>
        <taxon>Metazoa</taxon>
        <taxon>Chordata</taxon>
        <taxon>Craniata</taxon>
        <taxon>Vertebrata</taxon>
        <taxon>Euteleostomi</taxon>
        <taxon>Actinopterygii</taxon>
        <taxon>Neopterygii</taxon>
        <taxon>Teleostei</taxon>
        <taxon>Ostariophysi</taxon>
        <taxon>Cypriniformes</taxon>
        <taxon>Nemacheilidae</taxon>
        <taxon>Triplophysa</taxon>
    </lineage>
</organism>
<sequence length="293" mass="31852">MLKDMHDAGAVSRPQTLFNGDEDDEATSHYIVVELEDEDLKAPTDADLSIFAPVEFSECGEDEDELSDSSVVYERARKCMEERAPSRGRVSECGVSILAPRTLVYCRSHPLGRNKIQDAWAPIVFEVVECKDGHGNVYEVQRQDGVGSSKCVHRSELRPIPAVGDRMTLAPGFLSNAGGVEEDPQAREGNHGLVVEMVVSQPSGLWHGSSGAGSGNQNPSPVGTRLATPADNEMPVSVDNQENDVRIVVPWVGPSPCLVGYVITNHVPRDFRLERDKMADGRSDSKCAHSCLV</sequence>
<dbReference type="Proteomes" id="UP000324632">
    <property type="component" value="Chromosome 20"/>
</dbReference>
<accession>A0A5A9N9V5</accession>
<dbReference type="AlphaFoldDB" id="A0A5A9N9V5"/>
<gene>
    <name evidence="2" type="ORF">E1301_Tti019708</name>
</gene>
<evidence type="ECO:0000313" key="3">
    <source>
        <dbReference type="Proteomes" id="UP000324632"/>
    </source>
</evidence>
<feature type="region of interest" description="Disordered" evidence="1">
    <location>
        <begin position="1"/>
        <end position="21"/>
    </location>
</feature>
<evidence type="ECO:0000313" key="2">
    <source>
        <dbReference type="EMBL" id="KAA0706782.1"/>
    </source>
</evidence>
<keyword evidence="3" id="KW-1185">Reference proteome</keyword>
<proteinExistence type="predicted"/>
<reference evidence="2 3" key="1">
    <citation type="journal article" date="2019" name="Mol. Ecol. Resour.">
        <title>Chromosome-level genome assembly of Triplophysa tibetana, a fish adapted to the harsh high-altitude environment of the Tibetan Plateau.</title>
        <authorList>
            <person name="Yang X."/>
            <person name="Liu H."/>
            <person name="Ma Z."/>
            <person name="Zou Y."/>
            <person name="Zou M."/>
            <person name="Mao Y."/>
            <person name="Li X."/>
            <person name="Wang H."/>
            <person name="Chen T."/>
            <person name="Wang W."/>
            <person name="Yang R."/>
        </authorList>
    </citation>
    <scope>NUCLEOTIDE SEQUENCE [LARGE SCALE GENOMIC DNA]</scope>
    <source>
        <strain evidence="2">TTIB1903HZAU</strain>
        <tissue evidence="2">Muscle</tissue>
    </source>
</reference>
<dbReference type="EMBL" id="SOYY01000020">
    <property type="protein sequence ID" value="KAA0706782.1"/>
    <property type="molecule type" value="Genomic_DNA"/>
</dbReference>
<evidence type="ECO:0000256" key="1">
    <source>
        <dbReference type="SAM" id="MobiDB-lite"/>
    </source>
</evidence>
<name>A0A5A9N9V5_9TELE</name>